<dbReference type="InterPro" id="IPR000644">
    <property type="entry name" value="CBS_dom"/>
</dbReference>
<dbReference type="Proteomes" id="UP000192920">
    <property type="component" value="Unassembled WGS sequence"/>
</dbReference>
<dbReference type="InterPro" id="IPR046342">
    <property type="entry name" value="CBS_dom_sf"/>
</dbReference>
<proteinExistence type="predicted"/>
<dbReference type="SMART" id="SM00116">
    <property type="entry name" value="CBS"/>
    <property type="match status" value="1"/>
</dbReference>
<protein>
    <submittedName>
        <fullName evidence="3">CBS domain-containing protein</fullName>
    </submittedName>
</protein>
<dbReference type="Pfam" id="PF00571">
    <property type="entry name" value="CBS"/>
    <property type="match status" value="1"/>
</dbReference>
<evidence type="ECO:0000313" key="3">
    <source>
        <dbReference type="EMBL" id="SMF19505.1"/>
    </source>
</evidence>
<dbReference type="PROSITE" id="PS51371">
    <property type="entry name" value="CBS"/>
    <property type="match status" value="1"/>
</dbReference>
<feature type="domain" description="CBS" evidence="2">
    <location>
        <begin position="40"/>
        <end position="105"/>
    </location>
</feature>
<dbReference type="AlphaFoldDB" id="A0A1Y6BMC7"/>
<dbReference type="CDD" id="cd04640">
    <property type="entry name" value="CBS_pair_proteobact"/>
    <property type="match status" value="1"/>
</dbReference>
<dbReference type="SUPFAM" id="SSF54631">
    <property type="entry name" value="CBS-domain pair"/>
    <property type="match status" value="1"/>
</dbReference>
<organism evidence="3 4">
    <name type="scientific">Pseudogulbenkiania subflava DSM 22618</name>
    <dbReference type="NCBI Taxonomy" id="1123014"/>
    <lineage>
        <taxon>Bacteria</taxon>
        <taxon>Pseudomonadati</taxon>
        <taxon>Pseudomonadota</taxon>
        <taxon>Betaproteobacteria</taxon>
        <taxon>Neisseriales</taxon>
        <taxon>Chromobacteriaceae</taxon>
        <taxon>Pseudogulbenkiania</taxon>
    </lineage>
</organism>
<evidence type="ECO:0000313" key="4">
    <source>
        <dbReference type="Proteomes" id="UP000192920"/>
    </source>
</evidence>
<evidence type="ECO:0000256" key="1">
    <source>
        <dbReference type="PROSITE-ProRule" id="PRU00703"/>
    </source>
</evidence>
<dbReference type="STRING" id="1123014.SAMN02745746_01797"/>
<sequence length="200" mass="22116">MENQYPFLPTIALPPTTDLIRLDARPRRSVTLDSAALEVMTDLKLVDPVSVHEDASLDDAHRAMIGRGIRLLFVTDAAGHLTGLVTATDLLGERPMQCMLGHGKRRADLLVRDVMTPRVELEALKLEDVASAKVGHMVATMKQHGRQHALVVELNSETGHYEVCGLFSTSHMARRLGISLNFIRVPQAFSEIQHSLLHES</sequence>
<keyword evidence="4" id="KW-1185">Reference proteome</keyword>
<accession>A0A1Y6BMC7</accession>
<dbReference type="Gene3D" id="3.10.580.10">
    <property type="entry name" value="CBS-domain"/>
    <property type="match status" value="1"/>
</dbReference>
<dbReference type="RefSeq" id="WP_085276084.1">
    <property type="nucleotide sequence ID" value="NZ_FXAG01000008.1"/>
</dbReference>
<gene>
    <name evidence="3" type="ORF">SAMN02745746_01797</name>
</gene>
<dbReference type="EMBL" id="FXAG01000008">
    <property type="protein sequence ID" value="SMF19505.1"/>
    <property type="molecule type" value="Genomic_DNA"/>
</dbReference>
<keyword evidence="1" id="KW-0129">CBS domain</keyword>
<reference evidence="4" key="1">
    <citation type="submission" date="2017-04" db="EMBL/GenBank/DDBJ databases">
        <authorList>
            <person name="Varghese N."/>
            <person name="Submissions S."/>
        </authorList>
    </citation>
    <scope>NUCLEOTIDE SEQUENCE [LARGE SCALE GENOMIC DNA]</scope>
    <source>
        <strain evidence="4">DSM 22618</strain>
    </source>
</reference>
<name>A0A1Y6BMC7_9NEIS</name>
<evidence type="ECO:0000259" key="2">
    <source>
        <dbReference type="PROSITE" id="PS51371"/>
    </source>
</evidence>